<gene>
    <name evidence="2" type="ORF">Tco_0705511</name>
</gene>
<sequence length="74" mass="8587">MKYMKLHKSKAGKNEHAFSAEGKRTSSNGQKVKRLSDATQKLLTMYKNPQRDSSRDALWTYHQAEDEARKESTR</sequence>
<keyword evidence="3" id="KW-1185">Reference proteome</keyword>
<comment type="caution">
    <text evidence="2">The sequence shown here is derived from an EMBL/GenBank/DDBJ whole genome shotgun (WGS) entry which is preliminary data.</text>
</comment>
<evidence type="ECO:0000313" key="3">
    <source>
        <dbReference type="Proteomes" id="UP001151760"/>
    </source>
</evidence>
<reference evidence="2" key="1">
    <citation type="journal article" date="2022" name="Int. J. Mol. Sci.">
        <title>Draft Genome of Tanacetum Coccineum: Genomic Comparison of Closely Related Tanacetum-Family Plants.</title>
        <authorList>
            <person name="Yamashiro T."/>
            <person name="Shiraishi A."/>
            <person name="Nakayama K."/>
            <person name="Satake H."/>
        </authorList>
    </citation>
    <scope>NUCLEOTIDE SEQUENCE</scope>
</reference>
<protein>
    <submittedName>
        <fullName evidence="2">Uncharacterized protein</fullName>
    </submittedName>
</protein>
<evidence type="ECO:0000313" key="2">
    <source>
        <dbReference type="EMBL" id="GJS72670.1"/>
    </source>
</evidence>
<organism evidence="2 3">
    <name type="scientific">Tanacetum coccineum</name>
    <dbReference type="NCBI Taxonomy" id="301880"/>
    <lineage>
        <taxon>Eukaryota</taxon>
        <taxon>Viridiplantae</taxon>
        <taxon>Streptophyta</taxon>
        <taxon>Embryophyta</taxon>
        <taxon>Tracheophyta</taxon>
        <taxon>Spermatophyta</taxon>
        <taxon>Magnoliopsida</taxon>
        <taxon>eudicotyledons</taxon>
        <taxon>Gunneridae</taxon>
        <taxon>Pentapetalae</taxon>
        <taxon>asterids</taxon>
        <taxon>campanulids</taxon>
        <taxon>Asterales</taxon>
        <taxon>Asteraceae</taxon>
        <taxon>Asteroideae</taxon>
        <taxon>Anthemideae</taxon>
        <taxon>Anthemidinae</taxon>
        <taxon>Tanacetum</taxon>
    </lineage>
</organism>
<accession>A0ABQ4Y6Q9</accession>
<feature type="compositionally biased region" description="Basic and acidic residues" evidence="1">
    <location>
        <begin position="63"/>
        <end position="74"/>
    </location>
</feature>
<proteinExistence type="predicted"/>
<name>A0ABQ4Y6Q9_9ASTR</name>
<feature type="compositionally biased region" description="Basic residues" evidence="1">
    <location>
        <begin position="1"/>
        <end position="11"/>
    </location>
</feature>
<reference evidence="2" key="2">
    <citation type="submission" date="2022-01" db="EMBL/GenBank/DDBJ databases">
        <authorList>
            <person name="Yamashiro T."/>
            <person name="Shiraishi A."/>
            <person name="Satake H."/>
            <person name="Nakayama K."/>
        </authorList>
    </citation>
    <scope>NUCLEOTIDE SEQUENCE</scope>
</reference>
<evidence type="ECO:0000256" key="1">
    <source>
        <dbReference type="SAM" id="MobiDB-lite"/>
    </source>
</evidence>
<feature type="compositionally biased region" description="Basic and acidic residues" evidence="1">
    <location>
        <begin position="12"/>
        <end position="24"/>
    </location>
</feature>
<feature type="region of interest" description="Disordered" evidence="1">
    <location>
        <begin position="1"/>
        <end position="74"/>
    </location>
</feature>
<dbReference type="Proteomes" id="UP001151760">
    <property type="component" value="Unassembled WGS sequence"/>
</dbReference>
<dbReference type="EMBL" id="BQNB010010096">
    <property type="protein sequence ID" value="GJS72670.1"/>
    <property type="molecule type" value="Genomic_DNA"/>
</dbReference>